<proteinExistence type="predicted"/>
<sequence>MMTEHMGASAYEGARNFFNQNFPAHRPLPYGLLRELLTDMREYCQENLDWSGAEIEFRIDPTFYREADDLDHAKLGIPDNLDYDAPIWKPFDMQVWRAAGTVEAREVIFESMLWFACFRDSPAARRRHRQRDRLDGIGMGFQFFPENAQALVFLRGDRDFREIVASAIAPYLGKSAGE</sequence>
<accession>A0AAE2YR86</accession>
<evidence type="ECO:0000313" key="1">
    <source>
        <dbReference type="EMBL" id="MBU2788385.1"/>
    </source>
</evidence>
<dbReference type="RefSeq" id="WP_215870307.1">
    <property type="nucleotide sequence ID" value="NZ_JAAXYO010000146.1"/>
</dbReference>
<keyword evidence="2" id="KW-1185">Reference proteome</keyword>
<evidence type="ECO:0000313" key="2">
    <source>
        <dbReference type="Proteomes" id="UP001197378"/>
    </source>
</evidence>
<dbReference type="Proteomes" id="UP001197378">
    <property type="component" value="Unassembled WGS sequence"/>
</dbReference>
<reference evidence="1" key="1">
    <citation type="journal article" date="2021" name="ISME J.">
        <title>Genomic evolution of the class Acidithiobacillia: deep-branching Proteobacteria living in extreme acidic conditions.</title>
        <authorList>
            <person name="Moya-Beltran A."/>
            <person name="Beard S."/>
            <person name="Rojas-Villalobos C."/>
            <person name="Issotta F."/>
            <person name="Gallardo Y."/>
            <person name="Ulloa R."/>
            <person name="Giaveno A."/>
            <person name="Degli Esposti M."/>
            <person name="Johnson D.B."/>
            <person name="Quatrini R."/>
        </authorList>
    </citation>
    <scope>NUCLEOTIDE SEQUENCE</scope>
    <source>
        <strain evidence="1">VAN18-1</strain>
    </source>
</reference>
<name>A0AAE2YR86_9PROT</name>
<protein>
    <submittedName>
        <fullName evidence="1">Uncharacterized protein</fullName>
    </submittedName>
</protein>
<comment type="caution">
    <text evidence="1">The sequence shown here is derived from an EMBL/GenBank/DDBJ whole genome shotgun (WGS) entry which is preliminary data.</text>
</comment>
<gene>
    <name evidence="1" type="ORF">HFQ13_09250</name>
</gene>
<dbReference type="EMBL" id="JAAXYO010000146">
    <property type="protein sequence ID" value="MBU2788385.1"/>
    <property type="molecule type" value="Genomic_DNA"/>
</dbReference>
<organism evidence="1 2">
    <name type="scientific">Igneacidithiobacillus copahuensis</name>
    <dbReference type="NCBI Taxonomy" id="2724909"/>
    <lineage>
        <taxon>Bacteria</taxon>
        <taxon>Pseudomonadati</taxon>
        <taxon>Pseudomonadota</taxon>
        <taxon>Acidithiobacillia</taxon>
        <taxon>Acidithiobacillales</taxon>
        <taxon>Acidithiobacillaceae</taxon>
        <taxon>Igneacidithiobacillus</taxon>
    </lineage>
</organism>
<dbReference type="AlphaFoldDB" id="A0AAE2YR86"/>